<evidence type="ECO:0000256" key="2">
    <source>
        <dbReference type="ARBA" id="ARBA00023284"/>
    </source>
</evidence>
<keyword evidence="4" id="KW-1185">Reference proteome</keyword>
<dbReference type="OMA" id="QVNDCDE"/>
<dbReference type="KEGG" id="xla:108696842"/>
<feature type="domain" description="Thioredoxin" evidence="3">
    <location>
        <begin position="14"/>
        <end position="101"/>
    </location>
</feature>
<keyword evidence="2" id="KW-0676">Redox-active center</keyword>
<proteinExistence type="predicted"/>
<dbReference type="Pfam" id="PF00085">
    <property type="entry name" value="Thioredoxin"/>
    <property type="match status" value="1"/>
</dbReference>
<organism evidence="4 5">
    <name type="scientific">Xenopus laevis</name>
    <name type="common">African clawed frog</name>
    <dbReference type="NCBI Taxonomy" id="8355"/>
    <lineage>
        <taxon>Eukaryota</taxon>
        <taxon>Metazoa</taxon>
        <taxon>Chordata</taxon>
        <taxon>Craniata</taxon>
        <taxon>Vertebrata</taxon>
        <taxon>Euteleostomi</taxon>
        <taxon>Amphibia</taxon>
        <taxon>Batrachia</taxon>
        <taxon>Anura</taxon>
        <taxon>Pipoidea</taxon>
        <taxon>Pipidae</taxon>
        <taxon>Xenopodinae</taxon>
        <taxon>Xenopus</taxon>
        <taxon>Xenopus</taxon>
    </lineage>
</organism>
<dbReference type="PANTHER" id="PTHR46115">
    <property type="entry name" value="THIOREDOXIN-LIKE PROTEIN 1"/>
    <property type="match status" value="1"/>
</dbReference>
<dbReference type="GeneID" id="108696842"/>
<dbReference type="Proteomes" id="UP000186698">
    <property type="component" value="Chromosome 1L"/>
</dbReference>
<evidence type="ECO:0000256" key="1">
    <source>
        <dbReference type="ARBA" id="ARBA00023157"/>
    </source>
</evidence>
<keyword evidence="1" id="KW-1015">Disulfide bond</keyword>
<accession>A0A1L8HY24</accession>
<dbReference type="STRING" id="8355.A0A1L8HY24"/>
<dbReference type="RefSeq" id="XP_018082012.1">
    <property type="nucleotide sequence ID" value="XM_018226523.2"/>
</dbReference>
<sequence>MNQVNDCDELDCVLKKSGRKLVVVALSSKRCGYCKLTTPYLESLIQHMPDVVFIKADVSESQELLEKFKCTGLPAFHFFHNNNRVYFFQGANTEFLGKKIQELRRLCN</sequence>
<dbReference type="OrthoDB" id="2121326at2759"/>
<dbReference type="CDD" id="cd02947">
    <property type="entry name" value="TRX_family"/>
    <property type="match status" value="1"/>
</dbReference>
<name>A0A1L8HY24_XENLA</name>
<evidence type="ECO:0000259" key="3">
    <source>
        <dbReference type="Pfam" id="PF00085"/>
    </source>
</evidence>
<dbReference type="AlphaFoldDB" id="A0A1L8HY24"/>
<dbReference type="SUPFAM" id="SSF52833">
    <property type="entry name" value="Thioredoxin-like"/>
    <property type="match status" value="1"/>
</dbReference>
<gene>
    <name evidence="5" type="primary">LOC108696842</name>
</gene>
<dbReference type="Bgee" id="108696842">
    <property type="expression patterns" value="Expressed in zone of skin and 12 other cell types or tissues"/>
</dbReference>
<protein>
    <submittedName>
        <fullName evidence="5">Thioredoxin</fullName>
    </submittedName>
</protein>
<dbReference type="PaxDb" id="8355-A0A1L8HY24"/>
<evidence type="ECO:0000313" key="5">
    <source>
        <dbReference type="RefSeq" id="XP_018082012.1"/>
    </source>
</evidence>
<reference evidence="5" key="1">
    <citation type="submission" date="2025-08" db="UniProtKB">
        <authorList>
            <consortium name="RefSeq"/>
        </authorList>
    </citation>
    <scope>IDENTIFICATION</scope>
    <source>
        <strain evidence="5">J_2021</strain>
        <tissue evidence="5">Erythrocytes</tissue>
    </source>
</reference>
<dbReference type="InterPro" id="IPR036249">
    <property type="entry name" value="Thioredoxin-like_sf"/>
</dbReference>
<dbReference type="Gene3D" id="3.40.30.10">
    <property type="entry name" value="Glutaredoxin"/>
    <property type="match status" value="1"/>
</dbReference>
<evidence type="ECO:0000313" key="4">
    <source>
        <dbReference type="Proteomes" id="UP000186698"/>
    </source>
</evidence>
<dbReference type="InterPro" id="IPR013766">
    <property type="entry name" value="Thioredoxin_domain"/>
</dbReference>